<name>A0AAQ4ERP5_AMBAM</name>
<reference evidence="3 4" key="1">
    <citation type="journal article" date="2023" name="Arcadia Sci">
        <title>De novo assembly of a long-read Amblyomma americanum tick genome.</title>
        <authorList>
            <person name="Chou S."/>
            <person name="Poskanzer K.E."/>
            <person name="Rollins M."/>
            <person name="Thuy-Boun P.S."/>
        </authorList>
    </citation>
    <scope>NUCLEOTIDE SEQUENCE [LARGE SCALE GENOMIC DNA]</scope>
    <source>
        <strain evidence="3">F_SG_1</strain>
        <tissue evidence="3">Salivary glands</tissue>
    </source>
</reference>
<dbReference type="Proteomes" id="UP001321473">
    <property type="component" value="Unassembled WGS sequence"/>
</dbReference>
<evidence type="ECO:0000256" key="2">
    <source>
        <dbReference type="SAM" id="Phobius"/>
    </source>
</evidence>
<keyword evidence="2" id="KW-1133">Transmembrane helix</keyword>
<sequence length="365" mass="38960">MFQRTASTTQTDSTSKAPTKGLLSKIREVKGLPALVFLGTLMVACVILLVALLMYVLFGASEPAPLVSSLASMTPDEEDNTTTTVSTGKGSHKTTSLSNTTAKGTIKVTGTKKSGPAAVKNPRTSATIHAHPRHHQEHSRRLYNAFLPGYSAESDTTTALNESAPRSEVRAPTSSSGVAGQQKVARDSINHVYSHRLTTMSGAQTGLKESSSIYLSSGPTTEDYAVTTNSSKHSPTAITAAQKAHNRIDHIMPLPDLRVSPDVSPIFRANGTEGYAQVESTAASTGKKLLLNYIAPCAINADYDARTEVLTNTSRQQPLTKFAVKGSREAAPSDNFVTDRKYAIDFDDSEPEDNVSYVAPVLSDE</sequence>
<keyword evidence="4" id="KW-1185">Reference proteome</keyword>
<evidence type="ECO:0000313" key="3">
    <source>
        <dbReference type="EMBL" id="KAK8777320.1"/>
    </source>
</evidence>
<feature type="region of interest" description="Disordered" evidence="1">
    <location>
        <begin position="72"/>
        <end position="122"/>
    </location>
</feature>
<feature type="region of interest" description="Disordered" evidence="1">
    <location>
        <begin position="154"/>
        <end position="183"/>
    </location>
</feature>
<organism evidence="3 4">
    <name type="scientific">Amblyomma americanum</name>
    <name type="common">Lone star tick</name>
    <dbReference type="NCBI Taxonomy" id="6943"/>
    <lineage>
        <taxon>Eukaryota</taxon>
        <taxon>Metazoa</taxon>
        <taxon>Ecdysozoa</taxon>
        <taxon>Arthropoda</taxon>
        <taxon>Chelicerata</taxon>
        <taxon>Arachnida</taxon>
        <taxon>Acari</taxon>
        <taxon>Parasitiformes</taxon>
        <taxon>Ixodida</taxon>
        <taxon>Ixodoidea</taxon>
        <taxon>Ixodidae</taxon>
        <taxon>Amblyomminae</taxon>
        <taxon>Amblyomma</taxon>
    </lineage>
</organism>
<evidence type="ECO:0000313" key="4">
    <source>
        <dbReference type="Proteomes" id="UP001321473"/>
    </source>
</evidence>
<keyword evidence="2" id="KW-0472">Membrane</keyword>
<dbReference type="EMBL" id="JARKHS020011974">
    <property type="protein sequence ID" value="KAK8777320.1"/>
    <property type="molecule type" value="Genomic_DNA"/>
</dbReference>
<evidence type="ECO:0000256" key="1">
    <source>
        <dbReference type="SAM" id="MobiDB-lite"/>
    </source>
</evidence>
<comment type="caution">
    <text evidence="3">The sequence shown here is derived from an EMBL/GenBank/DDBJ whole genome shotgun (WGS) entry which is preliminary data.</text>
</comment>
<protein>
    <submittedName>
        <fullName evidence="3">Uncharacterized protein</fullName>
    </submittedName>
</protein>
<feature type="transmembrane region" description="Helical" evidence="2">
    <location>
        <begin position="34"/>
        <end position="58"/>
    </location>
</feature>
<feature type="compositionally biased region" description="Polar residues" evidence="1">
    <location>
        <begin position="81"/>
        <end position="103"/>
    </location>
</feature>
<keyword evidence="2" id="KW-0812">Transmembrane</keyword>
<gene>
    <name evidence="3" type="ORF">V5799_029329</name>
</gene>
<proteinExistence type="predicted"/>
<dbReference type="AlphaFoldDB" id="A0AAQ4ERP5"/>
<accession>A0AAQ4ERP5</accession>